<protein>
    <submittedName>
        <fullName evidence="2">Uncharacterized protein</fullName>
    </submittedName>
</protein>
<reference evidence="2 3" key="1">
    <citation type="submission" date="2015-05" db="EMBL/GenBank/DDBJ databases">
        <title>A genomic and transcriptomic approach to investigate the blue pigment phenotype in Pseudomonas fluorescens.</title>
        <authorList>
            <person name="Andreani N.A."/>
            <person name="Cardazzo B."/>
        </authorList>
    </citation>
    <scope>NUCLEOTIDE SEQUENCE [LARGE SCALE GENOMIC DNA]</scope>
    <source>
        <strain evidence="2 3">Ps_22</strain>
    </source>
</reference>
<evidence type="ECO:0000256" key="1">
    <source>
        <dbReference type="SAM" id="MobiDB-lite"/>
    </source>
</evidence>
<dbReference type="EMBL" id="LCYA01000052">
    <property type="protein sequence ID" value="KWV88453.1"/>
    <property type="molecule type" value="Genomic_DNA"/>
</dbReference>
<dbReference type="AlphaFoldDB" id="A0A120G888"/>
<name>A0A120G888_PSEFL</name>
<feature type="region of interest" description="Disordered" evidence="1">
    <location>
        <begin position="112"/>
        <end position="138"/>
    </location>
</feature>
<evidence type="ECO:0000313" key="3">
    <source>
        <dbReference type="Proteomes" id="UP000061348"/>
    </source>
</evidence>
<feature type="compositionally biased region" description="Low complexity" evidence="1">
    <location>
        <begin position="125"/>
        <end position="138"/>
    </location>
</feature>
<evidence type="ECO:0000313" key="2">
    <source>
        <dbReference type="EMBL" id="KWV88453.1"/>
    </source>
</evidence>
<gene>
    <name evidence="2" type="ORF">PFLmoz3_01348</name>
</gene>
<sequence>MQRVEQAYLHLGMGGEGGDDLVEAIAGGVVQQNPYAHPAVGGLEQFVHKHACADAVVHDVVLQVEAGLGVANQLGASHESLTAVGQQAEARASLVGGGLGLDRATERGVLRRQGIAGDARGVDRGTAAQGQGSQQAKR</sequence>
<organism evidence="2 3">
    <name type="scientific">Pseudomonas fluorescens</name>
    <dbReference type="NCBI Taxonomy" id="294"/>
    <lineage>
        <taxon>Bacteria</taxon>
        <taxon>Pseudomonadati</taxon>
        <taxon>Pseudomonadota</taxon>
        <taxon>Gammaproteobacteria</taxon>
        <taxon>Pseudomonadales</taxon>
        <taxon>Pseudomonadaceae</taxon>
        <taxon>Pseudomonas</taxon>
    </lineage>
</organism>
<comment type="caution">
    <text evidence="2">The sequence shown here is derived from an EMBL/GenBank/DDBJ whole genome shotgun (WGS) entry which is preliminary data.</text>
</comment>
<accession>A0A120G888</accession>
<proteinExistence type="predicted"/>
<dbReference type="Proteomes" id="UP000061348">
    <property type="component" value="Unassembled WGS sequence"/>
</dbReference>